<keyword evidence="1" id="KW-0472">Membrane</keyword>
<name>A0ABT3REG2_9BACT</name>
<dbReference type="EMBL" id="JAPFQO010000006">
    <property type="protein sequence ID" value="MCX2740246.1"/>
    <property type="molecule type" value="Genomic_DNA"/>
</dbReference>
<sequence>MNAPTLSAPLYINLLSQFHHPRKIRRLYLAFAILAPVSYFALLLFEFSWISFVMGSIFTVNAYVIYSSSSEKDPLGVLGKSYLRINEQGIKYKVRRQRALEVLWQEVQSMQLHLFSVDFELKNGQRKSINLEQLSDESLQLVKERLRQVHAQL</sequence>
<dbReference type="Proteomes" id="UP001207228">
    <property type="component" value="Unassembled WGS sequence"/>
</dbReference>
<reference evidence="2 3" key="1">
    <citation type="submission" date="2022-11" db="EMBL/GenBank/DDBJ databases">
        <title>The characterization of three novel Bacteroidetes species and genomic analysis of their roles in tidal elemental geochemical cycles.</title>
        <authorList>
            <person name="Ma K.-J."/>
        </authorList>
    </citation>
    <scope>NUCLEOTIDE SEQUENCE [LARGE SCALE GENOMIC DNA]</scope>
    <source>
        <strain evidence="2 3">M82</strain>
    </source>
</reference>
<keyword evidence="1" id="KW-0812">Transmembrane</keyword>
<evidence type="ECO:0000313" key="2">
    <source>
        <dbReference type="EMBL" id="MCX2740246.1"/>
    </source>
</evidence>
<evidence type="ECO:0000313" key="3">
    <source>
        <dbReference type="Proteomes" id="UP001207228"/>
    </source>
</evidence>
<gene>
    <name evidence="2" type="ORF">OO017_09850</name>
</gene>
<keyword evidence="3" id="KW-1185">Reference proteome</keyword>
<organism evidence="2 3">
    <name type="scientific">Pontibacter anaerobius</name>
    <dbReference type="NCBI Taxonomy" id="2993940"/>
    <lineage>
        <taxon>Bacteria</taxon>
        <taxon>Pseudomonadati</taxon>
        <taxon>Bacteroidota</taxon>
        <taxon>Cytophagia</taxon>
        <taxon>Cytophagales</taxon>
        <taxon>Hymenobacteraceae</taxon>
        <taxon>Pontibacter</taxon>
    </lineage>
</organism>
<proteinExistence type="predicted"/>
<dbReference type="RefSeq" id="WP_266052308.1">
    <property type="nucleotide sequence ID" value="NZ_JAPFQO010000006.1"/>
</dbReference>
<keyword evidence="1" id="KW-1133">Transmembrane helix</keyword>
<accession>A0ABT3REG2</accession>
<feature type="transmembrane region" description="Helical" evidence="1">
    <location>
        <begin position="27"/>
        <end position="43"/>
    </location>
</feature>
<evidence type="ECO:0008006" key="4">
    <source>
        <dbReference type="Google" id="ProtNLM"/>
    </source>
</evidence>
<comment type="caution">
    <text evidence="2">The sequence shown here is derived from an EMBL/GenBank/DDBJ whole genome shotgun (WGS) entry which is preliminary data.</text>
</comment>
<evidence type="ECO:0000256" key="1">
    <source>
        <dbReference type="SAM" id="Phobius"/>
    </source>
</evidence>
<protein>
    <recommendedName>
        <fullName evidence="4">PH domain-containing protein</fullName>
    </recommendedName>
</protein>